<feature type="domain" description="Autotransporter" evidence="4">
    <location>
        <begin position="2965"/>
        <end position="3248"/>
    </location>
</feature>
<dbReference type="PANTHER" id="PTHR12338">
    <property type="entry name" value="AUTOTRANSPORTER"/>
    <property type="match status" value="1"/>
</dbReference>
<dbReference type="OrthoDB" id="6053567at2"/>
<dbReference type="Pfam" id="PF18883">
    <property type="entry name" value="AC_1"/>
    <property type="match status" value="1"/>
</dbReference>
<sequence length="3248" mass="328212">MNKIYRIIWNNALGVWVVTSELGRGKIKSATSKALAAVALTTVMSTSVLASDCSSSTFICNLDSAWSFSNNNRGVGSVTISDGQTYHVNGPKTYASANGSSIGYSTINQLINGGYINAPLLPADEIQMVLGAKSQNITVIDTITHATKVVAVYNSGGMQEFESGYKNGGYAVARLGPVNAYYQSRLVTVESGTADIYADGLNIGAAHRDSQLIYVDSTASNKAASANWHSTNLINIYTEIDYATTPTQVASANKTTYTGSFTSFNGSTITVSSLSELSAYNNWLIGKMQTGDLESSRYDAELAKAYTTVSSSYTINRVPAGADPMLALPANVTAVFMANGDKATVRLAETGRITGDIRGTFNPDTSLFRLTNGGSGINDGEIETTMYAASVLSGSHFINNGSLTTGLVSTGVVGNGVYLSGLNSLFTNNGTLNVSPSFSSPTPGGNGGSIGINSTGRSSAINNGAMNIGITEGNKGRPVVGVVYGVIVNTDGNFTNSASGVMNIGRAADGSDVYVTAGSSAIRINGTSGIVNNQGNIVLGTKVEGSAGIHVTAGSMHNVTNSGTITLLSNGDNGTFIPKENYGIYALNSARGIKNTGLIDIQGINAIGIKSLSGGQVESSGDINITGGADPSTGLRNYGAWSEGLNSLVNISGSVKLKGDGAIGVHARGQGTIGLSGNGQVNFSDGENQIGYFVYGAGSKINNTSTGTQDVTTKNSTLMRLDGGAAFTGSSASTSTMSASGDNSTVIVATGTGTRVDSGGMTVNVNGKNATGFLIEGGATGNIGSTASIKLSGEGAIAGIADGQGHDLTGAEKIMTEAEKKATSLTAGANLNSSLNGVVGYIARNLATLTNSGNIVFSGDNTTGIQVEEGAVGVNSGNITLDGQGSVGLKASASTLETQLSSTGNLTLNGNWNGADDATRTTGVLADGSQVAVTIGDGVSAAAVNLNGAGTVGVHATAGSTVTLNDNVAVNFNSNNSDQIAFWVDGNGSQIITDAGTTETQVNGDGATLFYVTDTATLGGALNLNLSGKAGSDKITSGIRVSGVGSLATLATGSLLTIGTNATGVLAENAGKAVIENGAAFNISGDKAIVGKASGEHSLVENKATVTSGNGSSGSTAFLAENGGEIDNQGTINLSLGADHTAISLNNGHLVNSGNIQANGTAIHIKGSDSTITNAKTIEAVNGKAAIHVDAGAGLNLSAASGTGTIKAGGTADGILLSEGALSLNVANTLIDMSDAGASGIGIHNVAGIEGIKLDNTKIQLGGTGIGIKTGASLAKTNSGNINVTDGTGILYLNEDGSAVAANLDFSDSSELKIKVTGSGIGVKATLDGNERSVNTGVSVAVANATGGSAIDVSGAKTVANSGILTSASTVAGGNVLNVHDAETISNSGTITASSADIAAIAMSNAGNKTFTNTGDITGLLDFATGDNLINLTGGTLSGNIKANGGANTLTASGSSAHIGDVILAGTQAQTVTVNDASTLGNLVMTGAGNHQITVTEASALGNVALGDGNSQITVDGSTAGNITLGTGNNNLTLSGSAQIANLVAGVGGNNTVLVKDTATFGTLDAGTGGANDSLTFDGVDYQLANTSDIQHFDLLNLTHGADFTTAQQIQMGDTATSSGRIAIDGTSSLVLNATGDYRLNHTLSGNGLVDITAADSFDFGPASGSQFAGSVQMNSKAFNLSDDNTKALTNATLKVMSDNTTTVGNGNQLIGGLTFNGGTVDFGVSIPNASVAANHIQTTTLDVAGTGNVQIVRGAIDNLTPPVIHQTLGLLDQQTETLVELVSAVSVTGAAGNLVLKDENGAVISHATTADILQNGTHAANARYDYRLTTTNNTRSANGLYVGYGLTELELLTAGTDELVINTAHSDENVLSAKVTGAGDLGITAGNDTEALVLSNLNNDYTGVTDLKSGTVRLGTDNGFGASAKLSLADTTTADINGKTQTIGELEGKFGSTLNLNGGELTLTNGGSTSGTLTGSGDLTVAGGTLTVTHANANLSASTTVNVGAEALLEDVLALGTGNMMANGDLTLSDASGTLTNAVSGSGQLNSYNGSDVTLSGNNSGFSGVMEIDATSNLTVSETQHIGATTEVKNANQFIADNSAAMTLAAVVSGAGELVKHNTGTLTLSGTNTYGGNTNIQGGTLAISADANLGDMANQTLLNGGNLQITADLTSARDVTLVKDGSVRVDSGVTATLNGWDDQTGGAGTVTKAGDGTLIWSGDNSLNTANVSVTGGTLQVESLNNLASADGELNLGSGGILSILKASANAANVDFTRQLSGSGELLVNLGDKANELTINDSAAGGHFSGQVTMDNGRFVLNSNADNTLAQATLQLNANGSTQLVGNHAIGGLTMNGGQLEVEFSSVNNRPEGLLTVSTLDVVGGGNLAITTPGNLPNPIPVTGASLFDQDDGVFDAVVKAIDSVNGVGTQIAVTKLDGTPVVPDTIVGLVQSGTTAGNAHYNYFGAVKQDGLYLGFGLTQIDAFAGQSVILDNANAIDNGLGAKLTGDGGFTINANGTVRIGNASSDYTGATDLNSGNVVMITHHALGQTGLLNMQSHTGLDLNGNRQTLGSLAAMADSVINLNGGELTISNGGQTDGTFTGQGKLILSGDTLTFNQNSSHFTGTTEIESGATARLTKPQGLGQGTINIADAGTLNLDSAKGTLFNSLNGSGDTVLTQGADMYLGGNNTGYSGTFTTHTGTTLTATEKNQLGTATISNSGTFAIDTTGLWTLDNSVSGSGTLVKQGTGTVQLESDNVSAGLTRIENGLLLIGGEQGSATLANLTGNVTIGEDGALGGYGSVTGNVTNRGNLIMGHALTGGGHGQFTIDGDYIGSGNDSTIIFNTTLDGDNSSTDMLRITGDTDGKSKVMVMSARGDGAQTSDGIKLIDVQGSSKAQFSLSGRAIAGAYEYFLYQGGIATPTDGDWYLRSSLSSLNPDPSVYRPEAGGYMANMAAAGNLFSLRLSDREGRAENSSLWLRQEGSRNKHRDSTGQLRTATNSYVVQGGGEVLATQFTDTDRFGLGIMMAFGQADSKVHSQKTGYKANSSIDGYSTGVYGTWYQDAKTLNGAYVDSWVQYSWLDAEVNGQDVAKESYDIDGFSASVEAGYRLPVYQGLNGDVFITPQGQISWNGITADDHREAGGTRVSSSGHDNVQTRLGVKVSRDGVSDKDKGTDKLFTVYAEANWLHNSQQAGAVLDGTEVKQSGSRNVGELKLGAEGQLNSHLNLWTNVAQQMGDNGYSDTAVTLGVKYRF</sequence>
<keyword evidence="6" id="KW-1185">Reference proteome</keyword>
<dbReference type="SUPFAM" id="SSF103515">
    <property type="entry name" value="Autotransporter"/>
    <property type="match status" value="1"/>
</dbReference>
<dbReference type="CDD" id="cd01344">
    <property type="entry name" value="PL2_Passenger_AT"/>
    <property type="match status" value="1"/>
</dbReference>
<dbReference type="InterPro" id="IPR005546">
    <property type="entry name" value="Autotransporte_beta"/>
</dbReference>
<dbReference type="InterPro" id="IPR036709">
    <property type="entry name" value="Autotransporte_beta_dom_sf"/>
</dbReference>
<dbReference type="GO" id="GO:0019867">
    <property type="term" value="C:outer membrane"/>
    <property type="evidence" value="ECO:0007669"/>
    <property type="project" value="InterPro"/>
</dbReference>
<dbReference type="Pfam" id="PF12951">
    <property type="entry name" value="PATR"/>
    <property type="match status" value="4"/>
</dbReference>
<dbReference type="NCBIfam" id="TIGR02601">
    <property type="entry name" value="autotrns_rpt"/>
    <property type="match status" value="1"/>
</dbReference>
<dbReference type="InterPro" id="IPR043990">
    <property type="entry name" value="AC_1"/>
</dbReference>
<dbReference type="InterPro" id="IPR013425">
    <property type="entry name" value="Autotrns_rpt"/>
</dbReference>
<dbReference type="Gene3D" id="2.160.20.20">
    <property type="match status" value="2"/>
</dbReference>
<dbReference type="InterPro" id="IPR011050">
    <property type="entry name" value="Pectin_lyase_fold/virulence"/>
</dbReference>
<evidence type="ECO:0000313" key="6">
    <source>
        <dbReference type="Proteomes" id="UP000224974"/>
    </source>
</evidence>
<dbReference type="InterPro" id="IPR024973">
    <property type="entry name" value="ESPR"/>
</dbReference>
<dbReference type="InterPro" id="IPR012332">
    <property type="entry name" value="Autotransporter_pectin_lyase_C"/>
</dbReference>
<feature type="region of interest" description="Disordered" evidence="3">
    <location>
        <begin position="2971"/>
        <end position="2991"/>
    </location>
</feature>
<dbReference type="NCBIfam" id="TIGR01414">
    <property type="entry name" value="autotrans_barl"/>
    <property type="match status" value="1"/>
</dbReference>
<dbReference type="SUPFAM" id="SSF51126">
    <property type="entry name" value="Pectin lyase-like"/>
    <property type="match status" value="2"/>
</dbReference>
<protein>
    <recommendedName>
        <fullName evidence="4">Autotransporter domain-containing protein</fullName>
    </recommendedName>
</protein>
<keyword evidence="1" id="KW-0732">Signal</keyword>
<name>A0A2C6DP60_9GAMM</name>
<dbReference type="Proteomes" id="UP000224974">
    <property type="component" value="Unassembled WGS sequence"/>
</dbReference>
<evidence type="ECO:0000256" key="1">
    <source>
        <dbReference type="ARBA" id="ARBA00022729"/>
    </source>
</evidence>
<organism evidence="5 6">
    <name type="scientific">Budvicia aquatica</name>
    <dbReference type="NCBI Taxonomy" id="82979"/>
    <lineage>
        <taxon>Bacteria</taxon>
        <taxon>Pseudomonadati</taxon>
        <taxon>Pseudomonadota</taxon>
        <taxon>Gammaproteobacteria</taxon>
        <taxon>Enterobacterales</taxon>
        <taxon>Budviciaceae</taxon>
        <taxon>Budvicia</taxon>
    </lineage>
</organism>
<dbReference type="Gene3D" id="2.40.128.130">
    <property type="entry name" value="Autotransporter beta-domain"/>
    <property type="match status" value="1"/>
</dbReference>
<dbReference type="EMBL" id="PDDX01000001">
    <property type="protein sequence ID" value="PHI30122.1"/>
    <property type="molecule type" value="Genomic_DNA"/>
</dbReference>
<keyword evidence="2" id="KW-0843">Virulence</keyword>
<dbReference type="PROSITE" id="PS51208">
    <property type="entry name" value="AUTOTRANSPORTER"/>
    <property type="match status" value="1"/>
</dbReference>
<dbReference type="RefSeq" id="WP_099044148.1">
    <property type="nucleotide sequence ID" value="NZ_PDDX01000001.1"/>
</dbReference>
<accession>A0A2C6DP60</accession>
<evidence type="ECO:0000256" key="2">
    <source>
        <dbReference type="ARBA" id="ARBA00023026"/>
    </source>
</evidence>
<evidence type="ECO:0000259" key="4">
    <source>
        <dbReference type="PROSITE" id="PS51208"/>
    </source>
</evidence>
<dbReference type="SMART" id="SM00869">
    <property type="entry name" value="Autotransporter"/>
    <property type="match status" value="1"/>
</dbReference>
<reference evidence="6" key="1">
    <citation type="submission" date="2017-09" db="EMBL/GenBank/DDBJ databases">
        <title>FDA dAtabase for Regulatory Grade micrObial Sequences (FDA-ARGOS): Supporting development and validation of Infectious Disease Dx tests.</title>
        <authorList>
            <person name="Minogue T."/>
            <person name="Wolcott M."/>
            <person name="Wasieloski L."/>
            <person name="Aguilar W."/>
            <person name="Moore D."/>
            <person name="Tallon L."/>
            <person name="Sadzewicz L."/>
            <person name="Ott S."/>
            <person name="Zhao X."/>
            <person name="Nagaraj S."/>
            <person name="Vavikolanu K."/>
            <person name="Aluvathingal J."/>
            <person name="Nadendla S."/>
            <person name="Sichtig H."/>
        </authorList>
    </citation>
    <scope>NUCLEOTIDE SEQUENCE [LARGE SCALE GENOMIC DNA]</scope>
    <source>
        <strain evidence="6">FDAARGOS_387</strain>
    </source>
</reference>
<dbReference type="Pfam" id="PF13018">
    <property type="entry name" value="ESPR"/>
    <property type="match status" value="1"/>
</dbReference>
<feature type="compositionally biased region" description="Basic and acidic residues" evidence="3">
    <location>
        <begin position="2977"/>
        <end position="2986"/>
    </location>
</feature>
<proteinExistence type="predicted"/>
<dbReference type="PANTHER" id="PTHR12338:SF5">
    <property type="entry name" value="ANTIGEN 43-RELATED"/>
    <property type="match status" value="1"/>
</dbReference>
<dbReference type="InterPro" id="IPR050909">
    <property type="entry name" value="Bact_Autotransporter_VF"/>
</dbReference>
<gene>
    <name evidence="5" type="ORF">CRN84_12600</name>
</gene>
<comment type="caution">
    <text evidence="5">The sequence shown here is derived from an EMBL/GenBank/DDBJ whole genome shotgun (WGS) entry which is preliminary data.</text>
</comment>
<evidence type="ECO:0000313" key="5">
    <source>
        <dbReference type="EMBL" id="PHI30122.1"/>
    </source>
</evidence>
<dbReference type="InterPro" id="IPR006315">
    <property type="entry name" value="OM_autotransptr_brl_dom"/>
</dbReference>
<evidence type="ECO:0000256" key="3">
    <source>
        <dbReference type="SAM" id="MobiDB-lite"/>
    </source>
</evidence>